<dbReference type="EMBL" id="JBHMFI010000001">
    <property type="protein sequence ID" value="MFB9072576.1"/>
    <property type="molecule type" value="Genomic_DNA"/>
</dbReference>
<proteinExistence type="predicted"/>
<reference evidence="1 2" key="1">
    <citation type="submission" date="2024-09" db="EMBL/GenBank/DDBJ databases">
        <authorList>
            <person name="Sun Q."/>
            <person name="Mori K."/>
        </authorList>
    </citation>
    <scope>NUCLEOTIDE SEQUENCE [LARGE SCALE GENOMIC DNA]</scope>
    <source>
        <strain evidence="1 2">CCM 7609</strain>
    </source>
</reference>
<evidence type="ECO:0000313" key="1">
    <source>
        <dbReference type="EMBL" id="MFB9072576.1"/>
    </source>
</evidence>
<accession>A0ABV5G0W8</accession>
<keyword evidence="2" id="KW-1185">Reference proteome</keyword>
<organism evidence="1 2">
    <name type="scientific">Citricoccus parietis</name>
    <dbReference type="NCBI Taxonomy" id="592307"/>
    <lineage>
        <taxon>Bacteria</taxon>
        <taxon>Bacillati</taxon>
        <taxon>Actinomycetota</taxon>
        <taxon>Actinomycetes</taxon>
        <taxon>Micrococcales</taxon>
        <taxon>Micrococcaceae</taxon>
        <taxon>Citricoccus</taxon>
    </lineage>
</organism>
<name>A0ABV5G0W8_9MICC</name>
<sequence>MPDCHSWCDSPAPRCAINAMEAAFPRCFRFVVKALSPRQVPPQCGRACSWCVPIAR</sequence>
<evidence type="ECO:0000313" key="2">
    <source>
        <dbReference type="Proteomes" id="UP001589575"/>
    </source>
</evidence>
<comment type="caution">
    <text evidence="1">The sequence shown here is derived from an EMBL/GenBank/DDBJ whole genome shotgun (WGS) entry which is preliminary data.</text>
</comment>
<dbReference type="Proteomes" id="UP001589575">
    <property type="component" value="Unassembled WGS sequence"/>
</dbReference>
<gene>
    <name evidence="1" type="ORF">ACFFX0_15770</name>
</gene>
<protein>
    <submittedName>
        <fullName evidence="1">Uncharacterized protein</fullName>
    </submittedName>
</protein>